<keyword evidence="1" id="KW-0472">Membrane</keyword>
<keyword evidence="1" id="KW-0812">Transmembrane</keyword>
<reference evidence="3" key="1">
    <citation type="submission" date="2017-10" db="EMBL/GenBank/DDBJ databases">
        <title>Rapid genome shrinkage in a self-fertile nematode reveals novel sperm competition proteins.</title>
        <authorList>
            <person name="Yin D."/>
            <person name="Schwarz E.M."/>
            <person name="Thomas C.G."/>
            <person name="Felde R.L."/>
            <person name="Korf I.F."/>
            <person name="Cutter A.D."/>
            <person name="Schartner C.M."/>
            <person name="Ralston E.J."/>
            <person name="Meyer B.J."/>
            <person name="Haag E.S."/>
        </authorList>
    </citation>
    <scope>NUCLEOTIDE SEQUENCE [LARGE SCALE GENOMIC DNA]</scope>
    <source>
        <strain evidence="3">JU1422</strain>
    </source>
</reference>
<name>A0A2G5VUD9_9PELO</name>
<dbReference type="Proteomes" id="UP000230233">
    <property type="component" value="Chromosome I"/>
</dbReference>
<dbReference type="EMBL" id="PDUG01000001">
    <property type="protein sequence ID" value="PIC55429.1"/>
    <property type="molecule type" value="Genomic_DNA"/>
</dbReference>
<keyword evidence="3" id="KW-1185">Reference proteome</keyword>
<accession>A0A2G5VUD9</accession>
<feature type="transmembrane region" description="Helical" evidence="1">
    <location>
        <begin position="21"/>
        <end position="40"/>
    </location>
</feature>
<sequence>MPHLSHFASSPQRQFRIGAKSYIWLVMIESSFLLVIFLILSNCQSFSMHPNKKKCFTSFTEISKTRNKNRKHENDRKGINLAEFTKKVRECHSK</sequence>
<organism evidence="2 3">
    <name type="scientific">Caenorhabditis nigoni</name>
    <dbReference type="NCBI Taxonomy" id="1611254"/>
    <lineage>
        <taxon>Eukaryota</taxon>
        <taxon>Metazoa</taxon>
        <taxon>Ecdysozoa</taxon>
        <taxon>Nematoda</taxon>
        <taxon>Chromadorea</taxon>
        <taxon>Rhabditida</taxon>
        <taxon>Rhabditina</taxon>
        <taxon>Rhabditomorpha</taxon>
        <taxon>Rhabditoidea</taxon>
        <taxon>Rhabditidae</taxon>
        <taxon>Peloderinae</taxon>
        <taxon>Caenorhabditis</taxon>
    </lineage>
</organism>
<dbReference type="OrthoDB" id="613763at2759"/>
<dbReference type="AlphaFoldDB" id="A0A2G5VUD9"/>
<evidence type="ECO:0000313" key="2">
    <source>
        <dbReference type="EMBL" id="PIC55429.1"/>
    </source>
</evidence>
<protein>
    <submittedName>
        <fullName evidence="2">Uncharacterized protein</fullName>
    </submittedName>
</protein>
<evidence type="ECO:0000256" key="1">
    <source>
        <dbReference type="SAM" id="Phobius"/>
    </source>
</evidence>
<gene>
    <name evidence="2" type="primary">Cnig_chr_I.g709</name>
    <name evidence="2" type="ORF">B9Z55_000709</name>
</gene>
<evidence type="ECO:0000313" key="3">
    <source>
        <dbReference type="Proteomes" id="UP000230233"/>
    </source>
</evidence>
<proteinExistence type="predicted"/>
<comment type="caution">
    <text evidence="2">The sequence shown here is derived from an EMBL/GenBank/DDBJ whole genome shotgun (WGS) entry which is preliminary data.</text>
</comment>
<keyword evidence="1" id="KW-1133">Transmembrane helix</keyword>